<name>F2Q5A1_TRIEC</name>
<organism evidence="1 2">
    <name type="scientific">Trichophyton equinum (strain ATCC MYA-4606 / CBS 127.97)</name>
    <name type="common">Horse ringworm fungus</name>
    <dbReference type="NCBI Taxonomy" id="559882"/>
    <lineage>
        <taxon>Eukaryota</taxon>
        <taxon>Fungi</taxon>
        <taxon>Dikarya</taxon>
        <taxon>Ascomycota</taxon>
        <taxon>Pezizomycotina</taxon>
        <taxon>Eurotiomycetes</taxon>
        <taxon>Eurotiomycetidae</taxon>
        <taxon>Onygenales</taxon>
        <taxon>Arthrodermataceae</taxon>
        <taxon>Trichophyton</taxon>
    </lineage>
</organism>
<sequence length="125" mass="14243">MFFCQMQESESTCKERRVFGPKTSHKGPEALPSGTLKEFRLHNYNQRLPDTLCTWLPFSPGNDEKLYLKPCVADTILTLALFGHHHDETAGVIWFDGTKACDKHLEIRSSALEARADQTDPMRFS</sequence>
<dbReference type="HOGENOM" id="CLU_1994237_0_0_1"/>
<keyword evidence="2" id="KW-1185">Reference proteome</keyword>
<reference evidence="2" key="1">
    <citation type="journal article" date="2012" name="MBio">
        <title>Comparative genome analysis of Trichophyton rubrum and related dermatophytes reveals candidate genes involved in infection.</title>
        <authorList>
            <person name="Martinez D.A."/>
            <person name="Oliver B.G."/>
            <person name="Graeser Y."/>
            <person name="Goldberg J.M."/>
            <person name="Li W."/>
            <person name="Martinez-Rossi N.M."/>
            <person name="Monod M."/>
            <person name="Shelest E."/>
            <person name="Barton R.C."/>
            <person name="Birch E."/>
            <person name="Brakhage A.A."/>
            <person name="Chen Z."/>
            <person name="Gurr S.J."/>
            <person name="Heiman D."/>
            <person name="Heitman J."/>
            <person name="Kosti I."/>
            <person name="Rossi A."/>
            <person name="Saif S."/>
            <person name="Samalova M."/>
            <person name="Saunders C.W."/>
            <person name="Shea T."/>
            <person name="Summerbell R.C."/>
            <person name="Xu J."/>
            <person name="Young S."/>
            <person name="Zeng Q."/>
            <person name="Birren B.W."/>
            <person name="Cuomo C.A."/>
            <person name="White T.C."/>
        </authorList>
    </citation>
    <scope>NUCLEOTIDE SEQUENCE [LARGE SCALE GENOMIC DNA]</scope>
    <source>
        <strain evidence="2">ATCC MYA-4606 / CBS 127.97</strain>
    </source>
</reference>
<protein>
    <submittedName>
        <fullName evidence="1">Uncharacterized protein</fullName>
    </submittedName>
</protein>
<gene>
    <name evidence="1" type="ORF">TEQG_08267</name>
</gene>
<dbReference type="VEuPathDB" id="FungiDB:TEQG_08267"/>
<accession>F2Q5A1</accession>
<evidence type="ECO:0000313" key="2">
    <source>
        <dbReference type="Proteomes" id="UP000009169"/>
    </source>
</evidence>
<evidence type="ECO:0000313" key="1">
    <source>
        <dbReference type="EMBL" id="EGE09319.1"/>
    </source>
</evidence>
<dbReference type="AlphaFoldDB" id="F2Q5A1"/>
<dbReference type="Proteomes" id="UP000009169">
    <property type="component" value="Unassembled WGS sequence"/>
</dbReference>
<proteinExistence type="predicted"/>
<dbReference type="EMBL" id="DS995801">
    <property type="protein sequence ID" value="EGE09319.1"/>
    <property type="molecule type" value="Genomic_DNA"/>
</dbReference>